<dbReference type="EMBL" id="BMKS01000003">
    <property type="protein sequence ID" value="GGG25005.1"/>
    <property type="molecule type" value="Genomic_DNA"/>
</dbReference>
<gene>
    <name evidence="9" type="ORF">GCM10010964_11280</name>
</gene>
<dbReference type="RefSeq" id="WP_188899045.1">
    <property type="nucleotide sequence ID" value="NZ_BMKS01000003.1"/>
</dbReference>
<keyword evidence="3" id="KW-0813">Transport</keyword>
<dbReference type="Gene3D" id="3.40.50.300">
    <property type="entry name" value="P-loop containing nucleotide triphosphate hydrolases"/>
    <property type="match status" value="1"/>
</dbReference>
<evidence type="ECO:0000313" key="9">
    <source>
        <dbReference type="EMBL" id="GGG25005.1"/>
    </source>
</evidence>
<feature type="domain" description="ABC transporter" evidence="8">
    <location>
        <begin position="21"/>
        <end position="270"/>
    </location>
</feature>
<dbReference type="InterPro" id="IPR003593">
    <property type="entry name" value="AAA+_ATPase"/>
</dbReference>
<dbReference type="Pfam" id="PF08352">
    <property type="entry name" value="oligo_HPY"/>
    <property type="match status" value="1"/>
</dbReference>
<dbReference type="GO" id="GO:0005886">
    <property type="term" value="C:plasma membrane"/>
    <property type="evidence" value="ECO:0007669"/>
    <property type="project" value="UniProtKB-SubCell"/>
</dbReference>
<dbReference type="CDD" id="cd03257">
    <property type="entry name" value="ABC_NikE_OppD_transporters"/>
    <property type="match status" value="1"/>
</dbReference>
<dbReference type="Pfam" id="PF00005">
    <property type="entry name" value="ABC_tran"/>
    <property type="match status" value="1"/>
</dbReference>
<dbReference type="GO" id="GO:0055085">
    <property type="term" value="P:transmembrane transport"/>
    <property type="evidence" value="ECO:0007669"/>
    <property type="project" value="UniProtKB-ARBA"/>
</dbReference>
<evidence type="ECO:0000313" key="10">
    <source>
        <dbReference type="Proteomes" id="UP000597507"/>
    </source>
</evidence>
<dbReference type="NCBIfam" id="TIGR01727">
    <property type="entry name" value="oligo_HPY"/>
    <property type="match status" value="1"/>
</dbReference>
<dbReference type="InterPro" id="IPR013563">
    <property type="entry name" value="Oligopep_ABC_C"/>
</dbReference>
<dbReference type="GO" id="GO:0015833">
    <property type="term" value="P:peptide transport"/>
    <property type="evidence" value="ECO:0007669"/>
    <property type="project" value="InterPro"/>
</dbReference>
<dbReference type="AlphaFoldDB" id="A0A8J2Z9U2"/>
<keyword evidence="7" id="KW-0472">Membrane</keyword>
<comment type="caution">
    <text evidence="9">The sequence shown here is derived from an EMBL/GenBank/DDBJ whole genome shotgun (WGS) entry which is preliminary data.</text>
</comment>
<keyword evidence="10" id="KW-1185">Reference proteome</keyword>
<keyword evidence="5" id="KW-0547">Nucleotide-binding</keyword>
<dbReference type="FunFam" id="3.40.50.300:FF:000016">
    <property type="entry name" value="Oligopeptide ABC transporter ATP-binding component"/>
    <property type="match status" value="1"/>
</dbReference>
<proteinExistence type="inferred from homology"/>
<dbReference type="PROSITE" id="PS50893">
    <property type="entry name" value="ABC_TRANSPORTER_2"/>
    <property type="match status" value="1"/>
</dbReference>
<keyword evidence="4" id="KW-1003">Cell membrane</keyword>
<comment type="subcellular location">
    <subcellularLocation>
        <location evidence="1">Cell inner membrane</location>
        <topology evidence="1">Peripheral membrane protein</topology>
    </subcellularLocation>
</comment>
<accession>A0A8J2Z9U2</accession>
<organism evidence="9 10">
    <name type="scientific">Caldovatus sediminis</name>
    <dbReference type="NCBI Taxonomy" id="2041189"/>
    <lineage>
        <taxon>Bacteria</taxon>
        <taxon>Pseudomonadati</taxon>
        <taxon>Pseudomonadota</taxon>
        <taxon>Alphaproteobacteria</taxon>
        <taxon>Acetobacterales</taxon>
        <taxon>Roseomonadaceae</taxon>
        <taxon>Caldovatus</taxon>
    </lineage>
</organism>
<evidence type="ECO:0000256" key="5">
    <source>
        <dbReference type="ARBA" id="ARBA00022741"/>
    </source>
</evidence>
<evidence type="ECO:0000256" key="6">
    <source>
        <dbReference type="ARBA" id="ARBA00022840"/>
    </source>
</evidence>
<sequence length="349" mass="36533">MSGAAATAEAARPAANGAPLVRVRDLTVRFVSREATVYAVNGVDLDLAAGEVLCILGESGSGKSVSLRALMRLLPRAARVGGSVEVAGEDVLAMDERRLADFRGGVVSMIFQEPMTALDPVFTIGRQIAETVRRHEGVSRAAAEARALELLELVQIPSARRRLSAYPHELSGGLRQRAMIAVALACRPRLLLADEPTTALDATVQIQILLLLRRLQEELGMGVVFVTHDLGVAGEIADRVAVMYAGRVVEEGPVGALMAAPLHPYARGLLGATVHAGLRGTRLTTIPGAPPSLERLPAGCAFAPRCAEAEAACLAAVPAPRRPAPGRMARCIRVADGAPAEPVPAARTG</sequence>
<dbReference type="SUPFAM" id="SSF52540">
    <property type="entry name" value="P-loop containing nucleoside triphosphate hydrolases"/>
    <property type="match status" value="1"/>
</dbReference>
<dbReference type="InterPro" id="IPR050388">
    <property type="entry name" value="ABC_Ni/Peptide_Import"/>
</dbReference>
<comment type="similarity">
    <text evidence="2">Belongs to the ABC transporter superfamily.</text>
</comment>
<dbReference type="Proteomes" id="UP000597507">
    <property type="component" value="Unassembled WGS sequence"/>
</dbReference>
<dbReference type="InterPro" id="IPR003439">
    <property type="entry name" value="ABC_transporter-like_ATP-bd"/>
</dbReference>
<evidence type="ECO:0000256" key="1">
    <source>
        <dbReference type="ARBA" id="ARBA00004417"/>
    </source>
</evidence>
<evidence type="ECO:0000259" key="8">
    <source>
        <dbReference type="PROSITE" id="PS50893"/>
    </source>
</evidence>
<evidence type="ECO:0000256" key="7">
    <source>
        <dbReference type="ARBA" id="ARBA00023136"/>
    </source>
</evidence>
<dbReference type="GO" id="GO:0005524">
    <property type="term" value="F:ATP binding"/>
    <property type="evidence" value="ECO:0007669"/>
    <property type="project" value="UniProtKB-KW"/>
</dbReference>
<dbReference type="SMART" id="SM00382">
    <property type="entry name" value="AAA"/>
    <property type="match status" value="1"/>
</dbReference>
<dbReference type="GO" id="GO:0016887">
    <property type="term" value="F:ATP hydrolysis activity"/>
    <property type="evidence" value="ECO:0007669"/>
    <property type="project" value="InterPro"/>
</dbReference>
<evidence type="ECO:0000256" key="3">
    <source>
        <dbReference type="ARBA" id="ARBA00022448"/>
    </source>
</evidence>
<dbReference type="InterPro" id="IPR027417">
    <property type="entry name" value="P-loop_NTPase"/>
</dbReference>
<dbReference type="PANTHER" id="PTHR43297">
    <property type="entry name" value="OLIGOPEPTIDE TRANSPORT ATP-BINDING PROTEIN APPD"/>
    <property type="match status" value="1"/>
</dbReference>
<dbReference type="PANTHER" id="PTHR43297:SF2">
    <property type="entry name" value="DIPEPTIDE TRANSPORT ATP-BINDING PROTEIN DPPD"/>
    <property type="match status" value="1"/>
</dbReference>
<name>A0A8J2Z9U2_9PROT</name>
<evidence type="ECO:0000256" key="2">
    <source>
        <dbReference type="ARBA" id="ARBA00005417"/>
    </source>
</evidence>
<evidence type="ECO:0000256" key="4">
    <source>
        <dbReference type="ARBA" id="ARBA00022475"/>
    </source>
</evidence>
<keyword evidence="6 9" id="KW-0067">ATP-binding</keyword>
<protein>
    <submittedName>
        <fullName evidence="9">ABC transporter ATP-binding protein</fullName>
    </submittedName>
</protein>
<reference evidence="9 10" key="1">
    <citation type="journal article" date="2014" name="Int. J. Syst. Evol. Microbiol.">
        <title>Complete genome sequence of Corynebacterium casei LMG S-19264T (=DSM 44701T), isolated from a smear-ripened cheese.</title>
        <authorList>
            <consortium name="US DOE Joint Genome Institute (JGI-PGF)"/>
            <person name="Walter F."/>
            <person name="Albersmeier A."/>
            <person name="Kalinowski J."/>
            <person name="Ruckert C."/>
        </authorList>
    </citation>
    <scope>NUCLEOTIDE SEQUENCE [LARGE SCALE GENOMIC DNA]</scope>
    <source>
        <strain evidence="9 10">CGMCC 1.16330</strain>
    </source>
</reference>